<evidence type="ECO:0000256" key="1">
    <source>
        <dbReference type="ARBA" id="ARBA00022679"/>
    </source>
</evidence>
<dbReference type="GO" id="GO:0016020">
    <property type="term" value="C:membrane"/>
    <property type="evidence" value="ECO:0007669"/>
    <property type="project" value="InterPro"/>
</dbReference>
<keyword evidence="8" id="KW-1185">Reference proteome</keyword>
<sequence>MSSRRQKSKKDDLFDAKNIAALSTWGAIFALSLYLMTRLSIEDPIRYIQIVVLFLIYAASFIAVAQENLTWGNFAHWRAVFLAVMLLAAFSIGYILLFDFLSILTIIWAAVVSYYLTLRQSVVVVLTVILLWFAMISFRQNELHWIQAILYGSFHMFALLLATSNKRERAIAEQLQRRNAELQATQKLLTEASKQTERTRIARDLHDLLGHHLTALAIKLQVASRLTEGEAKSQVDECHVIAKLLLNDVRDAVSTLRESGTINVVQAIKLLTEQVPKPKVHLSVDDSLSIENITKAETLLRCIQESITNSMKHAGADNLWLSMKYDDKAIITQVIDDGHVDTHWRKGNGIRGMEERLNACGGTLLLSRKDSSLEYIITIPV</sequence>
<feature type="coiled-coil region" evidence="4">
    <location>
        <begin position="165"/>
        <end position="195"/>
    </location>
</feature>
<organism evidence="7 8">
    <name type="scientific">Pleionea mediterranea</name>
    <dbReference type="NCBI Taxonomy" id="523701"/>
    <lineage>
        <taxon>Bacteria</taxon>
        <taxon>Pseudomonadati</taxon>
        <taxon>Pseudomonadota</taxon>
        <taxon>Gammaproteobacteria</taxon>
        <taxon>Oceanospirillales</taxon>
        <taxon>Pleioneaceae</taxon>
        <taxon>Pleionea</taxon>
    </lineage>
</organism>
<keyword evidence="4" id="KW-0175">Coiled coil</keyword>
<keyword evidence="5" id="KW-0812">Transmembrane</keyword>
<dbReference type="Proteomes" id="UP000245790">
    <property type="component" value="Unassembled WGS sequence"/>
</dbReference>
<feature type="transmembrane region" description="Helical" evidence="5">
    <location>
        <begin position="20"/>
        <end position="41"/>
    </location>
</feature>
<dbReference type="SUPFAM" id="SSF55874">
    <property type="entry name" value="ATPase domain of HSP90 chaperone/DNA topoisomerase II/histidine kinase"/>
    <property type="match status" value="1"/>
</dbReference>
<dbReference type="Gene3D" id="3.30.565.10">
    <property type="entry name" value="Histidine kinase-like ATPase, C-terminal domain"/>
    <property type="match status" value="1"/>
</dbReference>
<dbReference type="PANTHER" id="PTHR24421">
    <property type="entry name" value="NITRATE/NITRITE SENSOR PROTEIN NARX-RELATED"/>
    <property type="match status" value="1"/>
</dbReference>
<dbReference type="Gene3D" id="1.20.5.1930">
    <property type="match status" value="1"/>
</dbReference>
<dbReference type="Pfam" id="PF07730">
    <property type="entry name" value="HisKA_3"/>
    <property type="match status" value="1"/>
</dbReference>
<evidence type="ECO:0000256" key="5">
    <source>
        <dbReference type="SAM" id="Phobius"/>
    </source>
</evidence>
<keyword evidence="5" id="KW-1133">Transmembrane helix</keyword>
<keyword evidence="3" id="KW-0902">Two-component regulatory system</keyword>
<dbReference type="InterPro" id="IPR011712">
    <property type="entry name" value="Sig_transdc_His_kin_sub3_dim/P"/>
</dbReference>
<dbReference type="PANTHER" id="PTHR24421:SF59">
    <property type="entry name" value="OXYGEN SENSOR HISTIDINE KINASE NREB"/>
    <property type="match status" value="1"/>
</dbReference>
<keyword evidence="1" id="KW-0808">Transferase</keyword>
<evidence type="ECO:0000256" key="4">
    <source>
        <dbReference type="SAM" id="Coils"/>
    </source>
</evidence>
<dbReference type="InterPro" id="IPR050482">
    <property type="entry name" value="Sensor_HK_TwoCompSys"/>
</dbReference>
<protein>
    <submittedName>
        <fullName evidence="7">Signal transduction histidine kinase</fullName>
    </submittedName>
</protein>
<reference evidence="7 8" key="1">
    <citation type="submission" date="2018-05" db="EMBL/GenBank/DDBJ databases">
        <title>Genomic Encyclopedia of Type Strains, Phase IV (KMG-IV): sequencing the most valuable type-strain genomes for metagenomic binning, comparative biology and taxonomic classification.</title>
        <authorList>
            <person name="Goeker M."/>
        </authorList>
    </citation>
    <scope>NUCLEOTIDE SEQUENCE [LARGE SCALE GENOMIC DNA]</scope>
    <source>
        <strain evidence="7 8">DSM 25350</strain>
    </source>
</reference>
<proteinExistence type="predicted"/>
<name>A0A316G247_9GAMM</name>
<feature type="transmembrane region" description="Helical" evidence="5">
    <location>
        <begin position="122"/>
        <end position="138"/>
    </location>
</feature>
<keyword evidence="5" id="KW-0472">Membrane</keyword>
<feature type="transmembrane region" description="Helical" evidence="5">
    <location>
        <begin position="47"/>
        <end position="65"/>
    </location>
</feature>
<dbReference type="RefSeq" id="WP_170115129.1">
    <property type="nucleotide sequence ID" value="NZ_QGGU01000002.1"/>
</dbReference>
<dbReference type="GO" id="GO:0000155">
    <property type="term" value="F:phosphorelay sensor kinase activity"/>
    <property type="evidence" value="ECO:0007669"/>
    <property type="project" value="InterPro"/>
</dbReference>
<feature type="transmembrane region" description="Helical" evidence="5">
    <location>
        <begin position="100"/>
        <end position="117"/>
    </location>
</feature>
<feature type="transmembrane region" description="Helical" evidence="5">
    <location>
        <begin position="77"/>
        <end position="94"/>
    </location>
</feature>
<feature type="domain" description="Signal transduction histidine kinase subgroup 3 dimerisation and phosphoacceptor" evidence="6">
    <location>
        <begin position="197"/>
        <end position="259"/>
    </location>
</feature>
<dbReference type="AlphaFoldDB" id="A0A316G247"/>
<dbReference type="GO" id="GO:0046983">
    <property type="term" value="F:protein dimerization activity"/>
    <property type="evidence" value="ECO:0007669"/>
    <property type="project" value="InterPro"/>
</dbReference>
<evidence type="ECO:0000256" key="2">
    <source>
        <dbReference type="ARBA" id="ARBA00022777"/>
    </source>
</evidence>
<dbReference type="InterPro" id="IPR036890">
    <property type="entry name" value="HATPase_C_sf"/>
</dbReference>
<dbReference type="CDD" id="cd16917">
    <property type="entry name" value="HATPase_UhpB-NarQ-NarX-like"/>
    <property type="match status" value="1"/>
</dbReference>
<feature type="transmembrane region" description="Helical" evidence="5">
    <location>
        <begin position="144"/>
        <end position="162"/>
    </location>
</feature>
<evidence type="ECO:0000259" key="6">
    <source>
        <dbReference type="Pfam" id="PF07730"/>
    </source>
</evidence>
<dbReference type="EMBL" id="QGGU01000002">
    <property type="protein sequence ID" value="PWK53966.1"/>
    <property type="molecule type" value="Genomic_DNA"/>
</dbReference>
<evidence type="ECO:0000313" key="8">
    <source>
        <dbReference type="Proteomes" id="UP000245790"/>
    </source>
</evidence>
<evidence type="ECO:0000313" key="7">
    <source>
        <dbReference type="EMBL" id="PWK53966.1"/>
    </source>
</evidence>
<keyword evidence="2 7" id="KW-0418">Kinase</keyword>
<accession>A0A316G247</accession>
<gene>
    <name evidence="7" type="ORF">C8D97_102358</name>
</gene>
<comment type="caution">
    <text evidence="7">The sequence shown here is derived from an EMBL/GenBank/DDBJ whole genome shotgun (WGS) entry which is preliminary data.</text>
</comment>
<evidence type="ECO:0000256" key="3">
    <source>
        <dbReference type="ARBA" id="ARBA00023012"/>
    </source>
</evidence>